<dbReference type="InterPro" id="IPR036543">
    <property type="entry name" value="Guanylate-bd_C_sf"/>
</dbReference>
<dbReference type="SUPFAM" id="SSF48340">
    <property type="entry name" value="Interferon-induced guanylate-binding protein 1 (GBP1), C-terminal domain"/>
    <property type="match status" value="1"/>
</dbReference>
<dbReference type="Proteomes" id="UP000228934">
    <property type="component" value="Unassembled WGS sequence"/>
</dbReference>
<keyword evidence="4" id="KW-1185">Reference proteome</keyword>
<dbReference type="Pfam" id="PF02841">
    <property type="entry name" value="GBP_C"/>
    <property type="match status" value="1"/>
</dbReference>
<proteinExistence type="predicted"/>
<accession>A0A2G9QCY6</accession>
<sequence length="111" mass="13110">MKKKMQELEEVKQKLMVEAQNNCNEETVKKLTEKMEEERHFMAVKMEKIINDKEKERELLLQQGLERQARMFHEQIADLKKQRDTPDFGVLNPVIRPIAAGIRGFLGLFEP</sequence>
<evidence type="ECO:0000313" key="4">
    <source>
        <dbReference type="Proteomes" id="UP000228934"/>
    </source>
</evidence>
<feature type="coiled-coil region" evidence="1">
    <location>
        <begin position="1"/>
        <end position="82"/>
    </location>
</feature>
<dbReference type="EMBL" id="KZ029866">
    <property type="protein sequence ID" value="PIO13489.1"/>
    <property type="molecule type" value="Genomic_DNA"/>
</dbReference>
<evidence type="ECO:0000313" key="3">
    <source>
        <dbReference type="EMBL" id="PIO13489.1"/>
    </source>
</evidence>
<protein>
    <recommendedName>
        <fullName evidence="2">Guanylate-binding protein/Atlastin C-terminal domain-containing protein</fullName>
    </recommendedName>
</protein>
<dbReference type="GO" id="GO:0003924">
    <property type="term" value="F:GTPase activity"/>
    <property type="evidence" value="ECO:0007669"/>
    <property type="project" value="InterPro"/>
</dbReference>
<evidence type="ECO:0000256" key="1">
    <source>
        <dbReference type="SAM" id="Coils"/>
    </source>
</evidence>
<dbReference type="AlphaFoldDB" id="A0A2G9QCY6"/>
<feature type="domain" description="Guanylate-binding protein/Atlastin C-terminal" evidence="2">
    <location>
        <begin position="2"/>
        <end position="80"/>
    </location>
</feature>
<name>A0A2G9QCY6_AQUCT</name>
<dbReference type="InterPro" id="IPR003191">
    <property type="entry name" value="Guanylate-bd/ATL_C"/>
</dbReference>
<organism evidence="3 4">
    <name type="scientific">Aquarana catesbeiana</name>
    <name type="common">American bullfrog</name>
    <name type="synonym">Rana catesbeiana</name>
    <dbReference type="NCBI Taxonomy" id="8400"/>
    <lineage>
        <taxon>Eukaryota</taxon>
        <taxon>Metazoa</taxon>
        <taxon>Chordata</taxon>
        <taxon>Craniata</taxon>
        <taxon>Vertebrata</taxon>
        <taxon>Euteleostomi</taxon>
        <taxon>Amphibia</taxon>
        <taxon>Batrachia</taxon>
        <taxon>Anura</taxon>
        <taxon>Neobatrachia</taxon>
        <taxon>Ranoidea</taxon>
        <taxon>Ranidae</taxon>
        <taxon>Aquarana</taxon>
    </lineage>
</organism>
<dbReference type="Gene3D" id="1.20.1000.10">
    <property type="entry name" value="Guanylate-binding protein, C-terminal domain"/>
    <property type="match status" value="1"/>
</dbReference>
<dbReference type="GO" id="GO:0005525">
    <property type="term" value="F:GTP binding"/>
    <property type="evidence" value="ECO:0007669"/>
    <property type="project" value="InterPro"/>
</dbReference>
<gene>
    <name evidence="3" type="ORF">AB205_0103330</name>
</gene>
<reference evidence="4" key="1">
    <citation type="journal article" date="2017" name="Nat. Commun.">
        <title>The North American bullfrog draft genome provides insight into hormonal regulation of long noncoding RNA.</title>
        <authorList>
            <person name="Hammond S.A."/>
            <person name="Warren R.L."/>
            <person name="Vandervalk B.P."/>
            <person name="Kucuk E."/>
            <person name="Khan H."/>
            <person name="Gibb E.A."/>
            <person name="Pandoh P."/>
            <person name="Kirk H."/>
            <person name="Zhao Y."/>
            <person name="Jones M."/>
            <person name="Mungall A.J."/>
            <person name="Coope R."/>
            <person name="Pleasance S."/>
            <person name="Moore R.A."/>
            <person name="Holt R.A."/>
            <person name="Round J.M."/>
            <person name="Ohora S."/>
            <person name="Walle B.V."/>
            <person name="Veldhoen N."/>
            <person name="Helbing C.C."/>
            <person name="Birol I."/>
        </authorList>
    </citation>
    <scope>NUCLEOTIDE SEQUENCE [LARGE SCALE GENOMIC DNA]</scope>
</reference>
<evidence type="ECO:0000259" key="2">
    <source>
        <dbReference type="Pfam" id="PF02841"/>
    </source>
</evidence>
<keyword evidence="1" id="KW-0175">Coiled coil</keyword>